<evidence type="ECO:0000256" key="1">
    <source>
        <dbReference type="ARBA" id="ARBA00001971"/>
    </source>
</evidence>
<keyword evidence="9 12" id="KW-0408">Iron</keyword>
<comment type="subcellular location">
    <subcellularLocation>
        <location evidence="2">Membrane</location>
        <topology evidence="2">Single-pass membrane protein</topology>
    </subcellularLocation>
</comment>
<dbReference type="FunFam" id="1.10.630.10:FF:000059">
    <property type="entry name" value="Cytochrome P450 monooxygenase"/>
    <property type="match status" value="1"/>
</dbReference>
<dbReference type="InterPro" id="IPR036396">
    <property type="entry name" value="Cyt_P450_sf"/>
</dbReference>
<dbReference type="InterPro" id="IPR017972">
    <property type="entry name" value="Cyt_P450_CS"/>
</dbReference>
<dbReference type="OrthoDB" id="1844152at2759"/>
<comment type="similarity">
    <text evidence="3 13">Belongs to the cytochrome P450 family.</text>
</comment>
<evidence type="ECO:0000256" key="2">
    <source>
        <dbReference type="ARBA" id="ARBA00004167"/>
    </source>
</evidence>
<keyword evidence="10 13" id="KW-0503">Monooxygenase</keyword>
<dbReference type="InterPro" id="IPR001128">
    <property type="entry name" value="Cyt_P450"/>
</dbReference>
<feature type="binding site" description="axial binding residue" evidence="12">
    <location>
        <position position="450"/>
    </location>
    <ligand>
        <name>heme</name>
        <dbReference type="ChEBI" id="CHEBI:30413"/>
    </ligand>
    <ligandPart>
        <name>Fe</name>
        <dbReference type="ChEBI" id="CHEBI:18248"/>
    </ligandPart>
</feature>
<dbReference type="EMBL" id="LDEV01001709">
    <property type="protein sequence ID" value="KLJ11186.1"/>
    <property type="molecule type" value="Genomic_DNA"/>
</dbReference>
<evidence type="ECO:0000313" key="15">
    <source>
        <dbReference type="EMBL" id="KLJ11186.1"/>
    </source>
</evidence>
<evidence type="ECO:0000256" key="8">
    <source>
        <dbReference type="ARBA" id="ARBA00023002"/>
    </source>
</evidence>
<sequence>MLLDTELYSSMLNPLGLAGLFILLPTLFFLSVSPKSSRLPLINGKKTFEFRQIHAGKRFLKDAHALIKEGLSKASAFRLMTENGPKTVLSADYADEIRSHPSLNFGAAIAKEFHADIPGFDTFKQGTRVDEIFQDAVRMKLTHHLGNIIEPISDEIGIVLERDWTSNRDWHDIALKQNVLKLVAQMSSRVFLGKRICRNPDWIRITIAYTIDSYIAALALRLWPTIIRPLVSNFIPSCRKLREEIEEARAIIQPVLEERRMAKEAAIRAGKTPERYIDAMEWLEESAKGRYYDPVIAQLSFSHASIHTTSDLITQTLLDICGRDELIQELRDEIVTVMEAEGWKKSTLFKLKLLDSVLKETQRLKPVAVATMRRIAEEDTVLSDKTFLPKGELIVVACDKMWDPNIYPNPTTYDPYRFLKLRETPGHETSAQLVSPSPEHLGFGFGKHACPGRFFAANEVKIALCHILLKYDIKLAEGYEPRILPNGLSLNSDHMARISIRRRGE</sequence>
<dbReference type="AlphaFoldDB" id="A0A0H1BPS4"/>
<evidence type="ECO:0000256" key="9">
    <source>
        <dbReference type="ARBA" id="ARBA00023004"/>
    </source>
</evidence>
<evidence type="ECO:0008006" key="17">
    <source>
        <dbReference type="Google" id="ProtNLM"/>
    </source>
</evidence>
<evidence type="ECO:0000256" key="14">
    <source>
        <dbReference type="SAM" id="Phobius"/>
    </source>
</evidence>
<keyword evidence="7 14" id="KW-1133">Transmembrane helix</keyword>
<dbReference type="PRINTS" id="PR00385">
    <property type="entry name" value="P450"/>
</dbReference>
<keyword evidence="8 13" id="KW-0560">Oxidoreductase</keyword>
<reference evidence="16" key="1">
    <citation type="journal article" date="2015" name="PLoS Genet.">
        <title>The dynamic genome and transcriptome of the human fungal pathogen Blastomyces and close relative Emmonsia.</title>
        <authorList>
            <person name="Munoz J.F."/>
            <person name="Gauthier G.M."/>
            <person name="Desjardins C.A."/>
            <person name="Gallo J.E."/>
            <person name="Holder J."/>
            <person name="Sullivan T.D."/>
            <person name="Marty A.J."/>
            <person name="Carmen J.C."/>
            <person name="Chen Z."/>
            <person name="Ding L."/>
            <person name="Gujja S."/>
            <person name="Magrini V."/>
            <person name="Misas E."/>
            <person name="Mitreva M."/>
            <person name="Priest M."/>
            <person name="Saif S."/>
            <person name="Whiston E.A."/>
            <person name="Young S."/>
            <person name="Zeng Q."/>
            <person name="Goldman W.E."/>
            <person name="Mardis E.R."/>
            <person name="Taylor J.W."/>
            <person name="McEwen J.G."/>
            <person name="Clay O.K."/>
            <person name="Klein B.S."/>
            <person name="Cuomo C.A."/>
        </authorList>
    </citation>
    <scope>NUCLEOTIDE SEQUENCE [LARGE SCALE GENOMIC DNA]</scope>
    <source>
        <strain evidence="16">UAMH 139</strain>
    </source>
</reference>
<feature type="transmembrane region" description="Helical" evidence="14">
    <location>
        <begin position="12"/>
        <end position="32"/>
    </location>
</feature>
<proteinExistence type="inferred from homology"/>
<evidence type="ECO:0000256" key="4">
    <source>
        <dbReference type="ARBA" id="ARBA00022617"/>
    </source>
</evidence>
<dbReference type="PROSITE" id="PS00086">
    <property type="entry name" value="CYTOCHROME_P450"/>
    <property type="match status" value="1"/>
</dbReference>
<comment type="caution">
    <text evidence="15">The sequence shown here is derived from an EMBL/GenBank/DDBJ whole genome shotgun (WGS) entry which is preliminary data.</text>
</comment>
<organism evidence="15 16">
    <name type="scientific">Blastomyces silverae</name>
    <dbReference type="NCBI Taxonomy" id="2060906"/>
    <lineage>
        <taxon>Eukaryota</taxon>
        <taxon>Fungi</taxon>
        <taxon>Dikarya</taxon>
        <taxon>Ascomycota</taxon>
        <taxon>Pezizomycotina</taxon>
        <taxon>Eurotiomycetes</taxon>
        <taxon>Eurotiomycetidae</taxon>
        <taxon>Onygenales</taxon>
        <taxon>Ajellomycetaceae</taxon>
        <taxon>Blastomyces</taxon>
    </lineage>
</organism>
<evidence type="ECO:0000256" key="7">
    <source>
        <dbReference type="ARBA" id="ARBA00022989"/>
    </source>
</evidence>
<dbReference type="PRINTS" id="PR00465">
    <property type="entry name" value="EP450IV"/>
</dbReference>
<dbReference type="PANTHER" id="PTHR46206:SF2">
    <property type="entry name" value="CYTOCHROME P450 MONOOXYGENASE AUSG-RELATED"/>
    <property type="match status" value="1"/>
</dbReference>
<evidence type="ECO:0000256" key="13">
    <source>
        <dbReference type="RuleBase" id="RU000461"/>
    </source>
</evidence>
<dbReference type="GO" id="GO:0016020">
    <property type="term" value="C:membrane"/>
    <property type="evidence" value="ECO:0007669"/>
    <property type="project" value="UniProtKB-SubCell"/>
</dbReference>
<evidence type="ECO:0000256" key="5">
    <source>
        <dbReference type="ARBA" id="ARBA00022692"/>
    </source>
</evidence>
<evidence type="ECO:0000256" key="11">
    <source>
        <dbReference type="ARBA" id="ARBA00023136"/>
    </source>
</evidence>
<dbReference type="PANTHER" id="PTHR46206">
    <property type="entry name" value="CYTOCHROME P450"/>
    <property type="match status" value="1"/>
</dbReference>
<name>A0A0H1BPS4_9EURO</name>
<dbReference type="Proteomes" id="UP000053573">
    <property type="component" value="Unassembled WGS sequence"/>
</dbReference>
<dbReference type="GO" id="GO:0016705">
    <property type="term" value="F:oxidoreductase activity, acting on paired donors, with incorporation or reduction of molecular oxygen"/>
    <property type="evidence" value="ECO:0007669"/>
    <property type="project" value="InterPro"/>
</dbReference>
<dbReference type="GO" id="GO:0020037">
    <property type="term" value="F:heme binding"/>
    <property type="evidence" value="ECO:0007669"/>
    <property type="project" value="InterPro"/>
</dbReference>
<keyword evidence="4 12" id="KW-0349">Heme</keyword>
<evidence type="ECO:0000313" key="16">
    <source>
        <dbReference type="Proteomes" id="UP000053573"/>
    </source>
</evidence>
<dbReference type="GO" id="GO:0019748">
    <property type="term" value="P:secondary metabolic process"/>
    <property type="evidence" value="ECO:0007669"/>
    <property type="project" value="UniProtKB-ARBA"/>
</dbReference>
<keyword evidence="16" id="KW-1185">Reference proteome</keyword>
<dbReference type="STRING" id="2060906.A0A0H1BPS4"/>
<dbReference type="Pfam" id="PF00067">
    <property type="entry name" value="p450"/>
    <property type="match status" value="1"/>
</dbReference>
<keyword evidence="5 14" id="KW-0812">Transmembrane</keyword>
<dbReference type="SUPFAM" id="SSF48264">
    <property type="entry name" value="Cytochrome P450"/>
    <property type="match status" value="1"/>
</dbReference>
<evidence type="ECO:0000256" key="10">
    <source>
        <dbReference type="ARBA" id="ARBA00023033"/>
    </source>
</evidence>
<dbReference type="GO" id="GO:0004497">
    <property type="term" value="F:monooxygenase activity"/>
    <property type="evidence" value="ECO:0007669"/>
    <property type="project" value="UniProtKB-KW"/>
</dbReference>
<dbReference type="CDD" id="cd11041">
    <property type="entry name" value="CYP503A1-like"/>
    <property type="match status" value="1"/>
</dbReference>
<evidence type="ECO:0000256" key="6">
    <source>
        <dbReference type="ARBA" id="ARBA00022723"/>
    </source>
</evidence>
<comment type="cofactor">
    <cofactor evidence="1 12">
        <name>heme</name>
        <dbReference type="ChEBI" id="CHEBI:30413"/>
    </cofactor>
</comment>
<keyword evidence="6 12" id="KW-0479">Metal-binding</keyword>
<dbReference type="Gene3D" id="1.10.630.10">
    <property type="entry name" value="Cytochrome P450"/>
    <property type="match status" value="1"/>
</dbReference>
<accession>A0A0H1BPS4</accession>
<keyword evidence="11 14" id="KW-0472">Membrane</keyword>
<protein>
    <recommendedName>
        <fullName evidence="17">Cytochrome P450 monooxygenase</fullName>
    </recommendedName>
</protein>
<gene>
    <name evidence="15" type="ORF">EMPG_13523</name>
</gene>
<dbReference type="InterPro" id="IPR002403">
    <property type="entry name" value="Cyt_P450_E_grp-IV"/>
</dbReference>
<evidence type="ECO:0000256" key="3">
    <source>
        <dbReference type="ARBA" id="ARBA00010617"/>
    </source>
</evidence>
<evidence type="ECO:0000256" key="12">
    <source>
        <dbReference type="PIRSR" id="PIRSR602403-1"/>
    </source>
</evidence>
<dbReference type="GO" id="GO:0005506">
    <property type="term" value="F:iron ion binding"/>
    <property type="evidence" value="ECO:0007669"/>
    <property type="project" value="InterPro"/>
</dbReference>